<evidence type="ECO:0000256" key="7">
    <source>
        <dbReference type="ARBA" id="ARBA00023136"/>
    </source>
</evidence>
<reference evidence="9" key="1">
    <citation type="submission" date="2020-10" db="EMBL/GenBank/DDBJ databases">
        <authorList>
            <person name="Gilroy R."/>
        </authorList>
    </citation>
    <scope>NUCLEOTIDE SEQUENCE</scope>
    <source>
        <strain evidence="9">CHK190-19873</strain>
    </source>
</reference>
<dbReference type="PIRSF" id="PIRSF037497">
    <property type="entry name" value="MreD_Clostridium/Treponema_prd"/>
    <property type="match status" value="1"/>
</dbReference>
<comment type="similarity">
    <text evidence="2">Belongs to the MreD family.</text>
</comment>
<accession>A0A9D1ETA2</accession>
<sequence length="172" mass="19789">MKRRIVMILLIFFGFILQSTLLKQIAIANISPNLLLILTVSFGLMRGKKEGMFTGFLCGFLSDLMYGDILGFQALLYLTAGYLCGFCYRIFYDDDIKMPVVLIAGSDLAYGILMYAFQFLLRGRISFPYYLGRIIIPEVLYTMILTILIYRLLLRLNRLLEKGERRSVDSFV</sequence>
<comment type="subcellular location">
    <subcellularLocation>
        <location evidence="1">Cell membrane</location>
        <topology evidence="1">Multi-pass membrane protein</topology>
    </subcellularLocation>
</comment>
<dbReference type="GO" id="GO:0005886">
    <property type="term" value="C:plasma membrane"/>
    <property type="evidence" value="ECO:0007669"/>
    <property type="project" value="UniProtKB-SubCell"/>
</dbReference>
<gene>
    <name evidence="9" type="primary">mreD</name>
    <name evidence="9" type="ORF">IAB44_09815</name>
</gene>
<dbReference type="Pfam" id="PF04093">
    <property type="entry name" value="MreD"/>
    <property type="match status" value="1"/>
</dbReference>
<dbReference type="AlphaFoldDB" id="A0A9D1ETA2"/>
<evidence type="ECO:0000256" key="1">
    <source>
        <dbReference type="ARBA" id="ARBA00004651"/>
    </source>
</evidence>
<organism evidence="9 10">
    <name type="scientific">Candidatus Limivivens intestinipullorum</name>
    <dbReference type="NCBI Taxonomy" id="2840858"/>
    <lineage>
        <taxon>Bacteria</taxon>
        <taxon>Bacillati</taxon>
        <taxon>Bacillota</taxon>
        <taxon>Clostridia</taxon>
        <taxon>Lachnospirales</taxon>
        <taxon>Lachnospiraceae</taxon>
        <taxon>Lachnospiraceae incertae sedis</taxon>
        <taxon>Candidatus Limivivens</taxon>
    </lineage>
</organism>
<evidence type="ECO:0000256" key="3">
    <source>
        <dbReference type="ARBA" id="ARBA00022475"/>
    </source>
</evidence>
<evidence type="ECO:0000256" key="5">
    <source>
        <dbReference type="ARBA" id="ARBA00022960"/>
    </source>
</evidence>
<keyword evidence="5" id="KW-0133">Cell shape</keyword>
<keyword evidence="4 8" id="KW-0812">Transmembrane</keyword>
<evidence type="ECO:0000256" key="8">
    <source>
        <dbReference type="SAM" id="Phobius"/>
    </source>
</evidence>
<dbReference type="GO" id="GO:0008360">
    <property type="term" value="P:regulation of cell shape"/>
    <property type="evidence" value="ECO:0007669"/>
    <property type="project" value="UniProtKB-KW"/>
</dbReference>
<dbReference type="InterPro" id="IPR017225">
    <property type="entry name" value="Cell_shape_determin_MreD_prd"/>
</dbReference>
<dbReference type="Proteomes" id="UP000823935">
    <property type="component" value="Unassembled WGS sequence"/>
</dbReference>
<keyword evidence="6 8" id="KW-1133">Transmembrane helix</keyword>
<keyword evidence="7 8" id="KW-0472">Membrane</keyword>
<evidence type="ECO:0000256" key="4">
    <source>
        <dbReference type="ARBA" id="ARBA00022692"/>
    </source>
</evidence>
<dbReference type="Gene3D" id="1.10.1760.20">
    <property type="match status" value="1"/>
</dbReference>
<feature type="transmembrane region" description="Helical" evidence="8">
    <location>
        <begin position="127"/>
        <end position="153"/>
    </location>
</feature>
<evidence type="ECO:0000256" key="2">
    <source>
        <dbReference type="ARBA" id="ARBA00007776"/>
    </source>
</evidence>
<feature type="transmembrane region" description="Helical" evidence="8">
    <location>
        <begin position="100"/>
        <end position="121"/>
    </location>
</feature>
<evidence type="ECO:0000313" key="9">
    <source>
        <dbReference type="EMBL" id="HIS31824.1"/>
    </source>
</evidence>
<reference evidence="9" key="2">
    <citation type="journal article" date="2021" name="PeerJ">
        <title>Extensive microbial diversity within the chicken gut microbiome revealed by metagenomics and culture.</title>
        <authorList>
            <person name="Gilroy R."/>
            <person name="Ravi A."/>
            <person name="Getino M."/>
            <person name="Pursley I."/>
            <person name="Horton D.L."/>
            <person name="Alikhan N.F."/>
            <person name="Baker D."/>
            <person name="Gharbi K."/>
            <person name="Hall N."/>
            <person name="Watson M."/>
            <person name="Adriaenssens E.M."/>
            <person name="Foster-Nyarko E."/>
            <person name="Jarju S."/>
            <person name="Secka A."/>
            <person name="Antonio M."/>
            <person name="Oren A."/>
            <person name="Chaudhuri R.R."/>
            <person name="La Ragione R."/>
            <person name="Hildebrand F."/>
            <person name="Pallen M.J."/>
        </authorList>
    </citation>
    <scope>NUCLEOTIDE SEQUENCE</scope>
    <source>
        <strain evidence="9">CHK190-19873</strain>
    </source>
</reference>
<dbReference type="NCBIfam" id="TIGR03426">
    <property type="entry name" value="shape_MreD"/>
    <property type="match status" value="1"/>
</dbReference>
<keyword evidence="3" id="KW-1003">Cell membrane</keyword>
<dbReference type="EMBL" id="DVIQ01000058">
    <property type="protein sequence ID" value="HIS31824.1"/>
    <property type="molecule type" value="Genomic_DNA"/>
</dbReference>
<name>A0A9D1ETA2_9FIRM</name>
<protein>
    <submittedName>
        <fullName evidence="9">Rod shape-determining protein MreD</fullName>
    </submittedName>
</protein>
<feature type="transmembrane region" description="Helical" evidence="8">
    <location>
        <begin position="69"/>
        <end position="88"/>
    </location>
</feature>
<dbReference type="InterPro" id="IPR007227">
    <property type="entry name" value="Cell_shape_determining_MreD"/>
</dbReference>
<evidence type="ECO:0000313" key="10">
    <source>
        <dbReference type="Proteomes" id="UP000823935"/>
    </source>
</evidence>
<comment type="caution">
    <text evidence="9">The sequence shown here is derived from an EMBL/GenBank/DDBJ whole genome shotgun (WGS) entry which is preliminary data.</text>
</comment>
<proteinExistence type="inferred from homology"/>
<evidence type="ECO:0000256" key="6">
    <source>
        <dbReference type="ARBA" id="ARBA00022989"/>
    </source>
</evidence>